<dbReference type="RefSeq" id="WP_349352427.1">
    <property type="nucleotide sequence ID" value="NZ_CP157804.1"/>
</dbReference>
<dbReference type="InterPro" id="IPR056300">
    <property type="entry name" value="SusG-like_C"/>
</dbReference>
<evidence type="ECO:0000256" key="3">
    <source>
        <dbReference type="ARBA" id="ARBA00023295"/>
    </source>
</evidence>
<dbReference type="Gene3D" id="3.20.20.80">
    <property type="entry name" value="Glycosidases"/>
    <property type="match status" value="1"/>
</dbReference>
<protein>
    <submittedName>
        <fullName evidence="5">Alpha-glucosidase</fullName>
    </submittedName>
</protein>
<evidence type="ECO:0000256" key="2">
    <source>
        <dbReference type="ARBA" id="ARBA00022801"/>
    </source>
</evidence>
<evidence type="ECO:0000259" key="4">
    <source>
        <dbReference type="SMART" id="SM00642"/>
    </source>
</evidence>
<dbReference type="InterPro" id="IPR013780">
    <property type="entry name" value="Glyco_hydro_b"/>
</dbReference>
<feature type="domain" description="Glycosyl hydrolase family 13 catalytic" evidence="4">
    <location>
        <begin position="45"/>
        <end position="443"/>
    </location>
</feature>
<dbReference type="FunFam" id="2.60.40.1180:FF:000007">
    <property type="entry name" value="Sucrose isomerase"/>
    <property type="match status" value="1"/>
</dbReference>
<organism evidence="5">
    <name type="scientific">Flagellimonas sp. MMG031</name>
    <dbReference type="NCBI Taxonomy" id="3158549"/>
    <lineage>
        <taxon>Bacteria</taxon>
        <taxon>Pseudomonadati</taxon>
        <taxon>Bacteroidota</taxon>
        <taxon>Flavobacteriia</taxon>
        <taxon>Flavobacteriales</taxon>
        <taxon>Flavobacteriaceae</taxon>
        <taxon>Flagellimonas</taxon>
    </lineage>
</organism>
<dbReference type="CDD" id="cd11333">
    <property type="entry name" value="AmyAc_SI_OligoGlu_DGase"/>
    <property type="match status" value="1"/>
</dbReference>
<reference evidence="5" key="1">
    <citation type="submission" date="2024-05" db="EMBL/GenBank/DDBJ databases">
        <title>Draft Genome Sequences of Flagellimonas sp. MMG031 and Marinobacter sp. MMG032 Isolated from the dinoflagellate Symbiodinium pilosum.</title>
        <authorList>
            <person name="Shikuma N.J."/>
            <person name="Farrell M.V."/>
        </authorList>
    </citation>
    <scope>NUCLEOTIDE SEQUENCE</scope>
    <source>
        <strain evidence="5">MMG031</strain>
    </source>
</reference>
<dbReference type="InterPro" id="IPR045857">
    <property type="entry name" value="O16G_dom_2"/>
</dbReference>
<name>A0AAU7N091_9FLAO</name>
<dbReference type="GO" id="GO:0009313">
    <property type="term" value="P:oligosaccharide catabolic process"/>
    <property type="evidence" value="ECO:0007669"/>
    <property type="project" value="TreeGrafter"/>
</dbReference>
<dbReference type="PROSITE" id="PS51257">
    <property type="entry name" value="PROKAR_LIPOPROTEIN"/>
    <property type="match status" value="1"/>
</dbReference>
<dbReference type="AlphaFoldDB" id="A0AAU7N091"/>
<comment type="similarity">
    <text evidence="1">Belongs to the glycosyl hydrolase 13 family.</text>
</comment>
<dbReference type="InterPro" id="IPR017853">
    <property type="entry name" value="GH"/>
</dbReference>
<accession>A0AAU7N091</accession>
<dbReference type="FunFam" id="3.20.20.80:FF:000064">
    <property type="entry name" value="Oligo-1,6-glucosidase"/>
    <property type="match status" value="2"/>
</dbReference>
<dbReference type="SUPFAM" id="SSF51445">
    <property type="entry name" value="(Trans)glycosidases"/>
    <property type="match status" value="1"/>
</dbReference>
<dbReference type="EMBL" id="CP157804">
    <property type="protein sequence ID" value="XBQ24049.1"/>
    <property type="molecule type" value="Genomic_DNA"/>
</dbReference>
<dbReference type="Pfam" id="PF23915">
    <property type="entry name" value="SusG_C"/>
    <property type="match status" value="1"/>
</dbReference>
<dbReference type="Gene3D" id="2.60.40.1180">
    <property type="entry name" value="Golgi alpha-mannosidase II"/>
    <property type="match status" value="1"/>
</dbReference>
<keyword evidence="2" id="KW-0378">Hydrolase</keyword>
<gene>
    <name evidence="5" type="ORF">ABNE31_03805</name>
</gene>
<dbReference type="NCBIfam" id="NF008183">
    <property type="entry name" value="PRK10933.1"/>
    <property type="match status" value="1"/>
</dbReference>
<sequence length="581" mass="67330">MNRSFLKVMICAFLFMAISCQQKQDEKDQAPVENAKWWKEAIVYQIYPRSFKDSDGDGVGDLKGIIEKLDYIKSLGVNAVWLNPIYTSPNADNGYDVSDYRGIMEEFGTMADFDSLLAGMHQRDIKLVMDIVVNHSSDQHEWFKQSRSSRDNPYRDYYHWWPAEKGEPPYRYSLFDAKGNAWQYDSITNAYYLHYFAKQQPDLNWSNPKVRQEVYDIMKFWADKGVDGFRLDAFQFAAKDTTFPKFPEGFEKDFIQYYAMQDGLHDYLKEMNEQVFSKYDVMSVAEGAGRNFEDAHKLVDADRNELNMAYAFEGVDIPKYEGYDLKTMKEIFTKWDQEFAEDGWLSIFLANHDQARMVSRWGNDSKAYRSASTKLLNTFILSMRGTPYCYYGDELGMTNIDFDSISQYQDIAAINGYEKALSEGEDMELFMKKLNYGSRDNGRTPMQWDNSEHAGFTSGTPWLPVNDNYIDINVATENADPNSVLNHFRKMTELRKQNPVLIYGAYELQAPEHPHIYAYTRTLGNKTVLVLLNFSADSAELALKNDWLNHSVMINNYADIEFAENSIKMQPYQAVILAIEP</sequence>
<evidence type="ECO:0000256" key="1">
    <source>
        <dbReference type="ARBA" id="ARBA00008061"/>
    </source>
</evidence>
<evidence type="ECO:0000313" key="5">
    <source>
        <dbReference type="EMBL" id="XBQ24049.1"/>
    </source>
</evidence>
<dbReference type="InterPro" id="IPR006047">
    <property type="entry name" value="GH13_cat_dom"/>
</dbReference>
<dbReference type="SMART" id="SM00642">
    <property type="entry name" value="Aamy"/>
    <property type="match status" value="1"/>
</dbReference>
<dbReference type="PANTHER" id="PTHR10357">
    <property type="entry name" value="ALPHA-AMYLASE FAMILY MEMBER"/>
    <property type="match status" value="1"/>
</dbReference>
<keyword evidence="3" id="KW-0326">Glycosidase</keyword>
<dbReference type="PANTHER" id="PTHR10357:SF184">
    <property type="entry name" value="OLIGO-1,6-GLUCOSIDASE 1"/>
    <property type="match status" value="1"/>
</dbReference>
<proteinExistence type="inferred from homology"/>
<dbReference type="KEGG" id="fld:ABNE31_03805"/>
<dbReference type="SUPFAM" id="SSF51011">
    <property type="entry name" value="Glycosyl hydrolase domain"/>
    <property type="match status" value="1"/>
</dbReference>
<dbReference type="Gene3D" id="3.90.400.10">
    <property type="entry name" value="Oligo-1,6-glucosidase, Domain 2"/>
    <property type="match status" value="1"/>
</dbReference>
<dbReference type="GO" id="GO:0004556">
    <property type="term" value="F:alpha-amylase activity"/>
    <property type="evidence" value="ECO:0007669"/>
    <property type="project" value="TreeGrafter"/>
</dbReference>
<dbReference type="Pfam" id="PF00128">
    <property type="entry name" value="Alpha-amylase"/>
    <property type="match status" value="1"/>
</dbReference>